<evidence type="ECO:0000313" key="1">
    <source>
        <dbReference type="EMBL" id="KAI0527566.1"/>
    </source>
</evidence>
<organism evidence="1 2">
    <name type="scientific">Dendrobium nobile</name>
    <name type="common">Orchid</name>
    <dbReference type="NCBI Taxonomy" id="94219"/>
    <lineage>
        <taxon>Eukaryota</taxon>
        <taxon>Viridiplantae</taxon>
        <taxon>Streptophyta</taxon>
        <taxon>Embryophyta</taxon>
        <taxon>Tracheophyta</taxon>
        <taxon>Spermatophyta</taxon>
        <taxon>Magnoliopsida</taxon>
        <taxon>Liliopsida</taxon>
        <taxon>Asparagales</taxon>
        <taxon>Orchidaceae</taxon>
        <taxon>Epidendroideae</taxon>
        <taxon>Malaxideae</taxon>
        <taxon>Dendrobiinae</taxon>
        <taxon>Dendrobium</taxon>
    </lineage>
</organism>
<dbReference type="AlphaFoldDB" id="A0A8T3C9D4"/>
<accession>A0A8T3C9D4</accession>
<keyword evidence="2" id="KW-1185">Reference proteome</keyword>
<dbReference type="GO" id="GO:0016592">
    <property type="term" value="C:mediator complex"/>
    <property type="evidence" value="ECO:0007669"/>
    <property type="project" value="InterPro"/>
</dbReference>
<name>A0A8T3C9D4_DENNO</name>
<dbReference type="OrthoDB" id="695697at2759"/>
<protein>
    <submittedName>
        <fullName evidence="1">Uncharacterized protein</fullName>
    </submittedName>
</protein>
<dbReference type="EMBL" id="JAGYWB010000003">
    <property type="protein sequence ID" value="KAI0527566.1"/>
    <property type="molecule type" value="Genomic_DNA"/>
</dbReference>
<dbReference type="Proteomes" id="UP000829196">
    <property type="component" value="Unassembled WGS sequence"/>
</dbReference>
<sequence length="267" mass="29736">MAAFKASEERGDLPLARAMEVARCVGAGEGPSSELGQIIVSALCFENNTPSLWKLLDQAIAVRLLSPLHIIALLTARVIPHRRAQPEAYRLYLELLSRYGVALSLRDFGASKDKPEKFNSFVERLQLIEVHKSTLQSLISVNYIWAKLFTNVHEVLDGECKSNRFGLLGVLVDAGLSGPTFNYCLGNDRSACWIPFDIIMENAMDGSHLYAISSVEILTELTKTLQVFNQASWQETFMALFVSALRLVQRVEIIFCCFFLAKLVGTC</sequence>
<dbReference type="PANTHER" id="PTHR33739">
    <property type="entry name" value="OS07G0681500 PROTEIN"/>
    <property type="match status" value="1"/>
</dbReference>
<proteinExistence type="predicted"/>
<evidence type="ECO:0000313" key="2">
    <source>
        <dbReference type="Proteomes" id="UP000829196"/>
    </source>
</evidence>
<reference evidence="1" key="1">
    <citation type="journal article" date="2022" name="Front. Genet.">
        <title>Chromosome-Scale Assembly of the Dendrobium nobile Genome Provides Insights Into the Molecular Mechanism of the Biosynthesis of the Medicinal Active Ingredient of Dendrobium.</title>
        <authorList>
            <person name="Xu Q."/>
            <person name="Niu S.-C."/>
            <person name="Li K.-L."/>
            <person name="Zheng P.-J."/>
            <person name="Zhang X.-J."/>
            <person name="Jia Y."/>
            <person name="Liu Y."/>
            <person name="Niu Y.-X."/>
            <person name="Yu L.-H."/>
            <person name="Chen D.-F."/>
            <person name="Zhang G.-Q."/>
        </authorList>
    </citation>
    <scope>NUCLEOTIDE SEQUENCE</scope>
    <source>
        <tissue evidence="1">Leaf</tissue>
    </source>
</reference>
<dbReference type="PANTHER" id="PTHR33739:SF3">
    <property type="entry name" value="OS07G0681500 PROTEIN"/>
    <property type="match status" value="1"/>
</dbReference>
<dbReference type="GO" id="GO:2000762">
    <property type="term" value="P:regulation of phenylpropanoid metabolic process"/>
    <property type="evidence" value="ECO:0007669"/>
    <property type="project" value="InterPro"/>
</dbReference>
<dbReference type="InterPro" id="IPR039638">
    <property type="entry name" value="MED33A/B"/>
</dbReference>
<comment type="caution">
    <text evidence="1">The sequence shown here is derived from an EMBL/GenBank/DDBJ whole genome shotgun (WGS) entry which is preliminary data.</text>
</comment>
<gene>
    <name evidence="1" type="ORF">KFK09_003170</name>
</gene>